<evidence type="ECO:0000256" key="2">
    <source>
        <dbReference type="PROSITE-ProRule" id="PRU00244"/>
    </source>
</evidence>
<keyword evidence="2" id="KW-1133">Transmembrane helix</keyword>
<dbReference type="SUPFAM" id="SSF55073">
    <property type="entry name" value="Nucleotide cyclase"/>
    <property type="match status" value="1"/>
</dbReference>
<dbReference type="InterPro" id="IPR043128">
    <property type="entry name" value="Rev_trsase/Diguanyl_cyclase"/>
</dbReference>
<dbReference type="NCBIfam" id="TIGR00254">
    <property type="entry name" value="GGDEF"/>
    <property type="match status" value="1"/>
</dbReference>
<dbReference type="Pfam" id="PF00563">
    <property type="entry name" value="EAL"/>
    <property type="match status" value="1"/>
</dbReference>
<reference evidence="6 7" key="1">
    <citation type="submission" date="2018-03" db="EMBL/GenBank/DDBJ databases">
        <title>Whole genome analyses suggest that Burkholderia sensu lato contains two further novel genera in the rhizoxinica-symbiotica group Mycetohabitans gen. nov., and Trinickia gen. nov.: implications for the evolution of diazotrophy and nodulation in the Burkholderiaceae.</title>
        <authorList>
            <person name="Estrada De Los Santos P."/>
            <person name="Palmer M."/>
            <person name="Chavez-Ramirez B."/>
            <person name="Steenkamp E.T."/>
            <person name="Hirsch A.M."/>
            <person name="Manyaka P."/>
            <person name="Maluk M."/>
            <person name="Lafos M."/>
            <person name="Crook M."/>
            <person name="Gross E."/>
            <person name="Simon M.F."/>
            <person name="Bueno Dos Reis Junior F."/>
            <person name="Poole P.S."/>
            <person name="Venter S.N."/>
            <person name="James E.K."/>
        </authorList>
    </citation>
    <scope>NUCLEOTIDE SEQUENCE [LARGE SCALE GENOMIC DNA]</scope>
    <source>
        <strain evidence="6 7">JPY-366</strain>
    </source>
</reference>
<evidence type="ECO:0000259" key="3">
    <source>
        <dbReference type="PROSITE" id="PS50883"/>
    </source>
</evidence>
<dbReference type="CDD" id="cd01949">
    <property type="entry name" value="GGDEF"/>
    <property type="match status" value="1"/>
</dbReference>
<sequence length="701" mass="74878">MYPTTYDNLLVFFSLAVAIFTSYTALNLAGRIATARGRIARLWLAGGACAMGAGIWSMHFIGMLAFSVPIPVGYDPEITLLSLLIAIAASGFALWLVTQSNLPYGRLACGALVMGIAVAGMHYTGMAAMQMTPAIQYDPLLLALSVVIAVGASGAALWITFHLRRQATRRPLAQMGAGVVMGVAITGMHYTGMAAAHFPVGSVCGAARGGIDTGWVALAIIVASVAALAVALIVSVLDMRLESRTAVLAASLAQANAELTFLALHDRLTQLPNRILLEDRLEQAIGSARQSRRRFALMYLDLDGFKAINDVFGHPVGDALLVEASKRLRGAARSEDTVARMGGDEFVLLAPGMEPTDAATLADNLVTLLSDSYRIDGQDLRVSASIGIACFPDDGDDPHTLVTHADAAMYHAKALGRNGYCFFETSMNADAREQLQLLHDLRLALSRGEFVLHYQPKLAAPGGPLLGAEALVRWAHPTRGLVMPDQFIPLAERTGTIVPIGEWVLDEACRQMAQWCSADPALASDWSIAVNLSALQFGNPGLVECVRGTLARHGLEPRRLTLEITETTAMRDAAASLAILQELHAMGVRIAIDDFGTGYSSLLYLKRLPAAELKIDRGFVRDLEHDSEDAAIVSAIVALGQTLKLNIVAEGVETSEQQAFLTQLGCDALQGYLLGRPMPPAQFMETFLPTGMSLDRAASAE</sequence>
<evidence type="ECO:0000259" key="5">
    <source>
        <dbReference type="PROSITE" id="PS50924"/>
    </source>
</evidence>
<dbReference type="InterPro" id="IPR001633">
    <property type="entry name" value="EAL_dom"/>
</dbReference>
<feature type="domain" description="EAL" evidence="3">
    <location>
        <begin position="434"/>
        <end position="691"/>
    </location>
</feature>
<feature type="transmembrane region" description="Helical" evidence="2">
    <location>
        <begin position="215"/>
        <end position="237"/>
    </location>
</feature>
<evidence type="ECO:0000256" key="1">
    <source>
        <dbReference type="ARBA" id="ARBA00051114"/>
    </source>
</evidence>
<name>A0A2T3Y2B3_9BURK</name>
<gene>
    <name evidence="6" type="ORF">C9I57_03075</name>
</gene>
<dbReference type="FunFam" id="3.20.20.450:FF:000001">
    <property type="entry name" value="Cyclic di-GMP phosphodiesterase yahA"/>
    <property type="match status" value="1"/>
</dbReference>
<evidence type="ECO:0000313" key="7">
    <source>
        <dbReference type="Proteomes" id="UP000240638"/>
    </source>
</evidence>
<evidence type="ECO:0000313" key="6">
    <source>
        <dbReference type="EMBL" id="PTB22898.1"/>
    </source>
</evidence>
<dbReference type="InterPro" id="IPR029787">
    <property type="entry name" value="Nucleotide_cyclase"/>
</dbReference>
<evidence type="ECO:0008006" key="8">
    <source>
        <dbReference type="Google" id="ProtNLM"/>
    </source>
</evidence>
<feature type="transmembrane region" description="Helical" evidence="2">
    <location>
        <begin position="42"/>
        <end position="66"/>
    </location>
</feature>
<dbReference type="Pfam" id="PF03707">
    <property type="entry name" value="MHYT"/>
    <property type="match status" value="3"/>
</dbReference>
<keyword evidence="2" id="KW-0812">Transmembrane</keyword>
<dbReference type="Pfam" id="PF00990">
    <property type="entry name" value="GGDEF"/>
    <property type="match status" value="1"/>
</dbReference>
<feature type="domain" description="MHYT" evidence="5">
    <location>
        <begin position="6"/>
        <end position="199"/>
    </location>
</feature>
<dbReference type="InterPro" id="IPR000160">
    <property type="entry name" value="GGDEF_dom"/>
</dbReference>
<dbReference type="PROSITE" id="PS50887">
    <property type="entry name" value="GGDEF"/>
    <property type="match status" value="1"/>
</dbReference>
<dbReference type="Gene3D" id="3.30.70.270">
    <property type="match status" value="1"/>
</dbReference>
<dbReference type="EMBL" id="PYUC01000001">
    <property type="protein sequence ID" value="PTB22898.1"/>
    <property type="molecule type" value="Genomic_DNA"/>
</dbReference>
<dbReference type="GO" id="GO:0016020">
    <property type="term" value="C:membrane"/>
    <property type="evidence" value="ECO:0007669"/>
    <property type="project" value="UniProtKB-UniRule"/>
</dbReference>
<dbReference type="PANTHER" id="PTHR44757">
    <property type="entry name" value="DIGUANYLATE CYCLASE DGCP"/>
    <property type="match status" value="1"/>
</dbReference>
<feature type="domain" description="GGDEF" evidence="4">
    <location>
        <begin position="293"/>
        <end position="425"/>
    </location>
</feature>
<dbReference type="PROSITE" id="PS50883">
    <property type="entry name" value="EAL"/>
    <property type="match status" value="1"/>
</dbReference>
<dbReference type="Proteomes" id="UP000240638">
    <property type="component" value="Unassembled WGS sequence"/>
</dbReference>
<keyword evidence="2" id="KW-0472">Membrane</keyword>
<dbReference type="CDD" id="cd01948">
    <property type="entry name" value="EAL"/>
    <property type="match status" value="1"/>
</dbReference>
<comment type="caution">
    <text evidence="6">The sequence shown here is derived from an EMBL/GenBank/DDBJ whole genome shotgun (WGS) entry which is preliminary data.</text>
</comment>
<dbReference type="PROSITE" id="PS50924">
    <property type="entry name" value="MHYT"/>
    <property type="match status" value="1"/>
</dbReference>
<feature type="transmembrane region" description="Helical" evidence="2">
    <location>
        <begin position="175"/>
        <end position="195"/>
    </location>
</feature>
<feature type="transmembrane region" description="Helical" evidence="2">
    <location>
        <begin position="109"/>
        <end position="128"/>
    </location>
</feature>
<dbReference type="SMART" id="SM00267">
    <property type="entry name" value="GGDEF"/>
    <property type="match status" value="1"/>
</dbReference>
<dbReference type="RefSeq" id="WP_107149133.1">
    <property type="nucleotide sequence ID" value="NZ_PYUC01000001.1"/>
</dbReference>
<evidence type="ECO:0000259" key="4">
    <source>
        <dbReference type="PROSITE" id="PS50887"/>
    </source>
</evidence>
<dbReference type="SUPFAM" id="SSF141868">
    <property type="entry name" value="EAL domain-like"/>
    <property type="match status" value="1"/>
</dbReference>
<feature type="transmembrane region" description="Helical" evidence="2">
    <location>
        <begin position="12"/>
        <end position="30"/>
    </location>
</feature>
<dbReference type="AlphaFoldDB" id="A0A2T3Y2B3"/>
<feature type="transmembrane region" description="Helical" evidence="2">
    <location>
        <begin position="140"/>
        <end position="163"/>
    </location>
</feature>
<dbReference type="GO" id="GO:0071111">
    <property type="term" value="F:cyclic-guanylate-specific phosphodiesterase activity"/>
    <property type="evidence" value="ECO:0007669"/>
    <property type="project" value="UniProtKB-EC"/>
</dbReference>
<dbReference type="InterPro" id="IPR035919">
    <property type="entry name" value="EAL_sf"/>
</dbReference>
<protein>
    <recommendedName>
        <fullName evidence="8">Bifunctional diguanylate cyclase/phosphodiesterase</fullName>
    </recommendedName>
</protein>
<dbReference type="Gene3D" id="3.20.20.450">
    <property type="entry name" value="EAL domain"/>
    <property type="match status" value="1"/>
</dbReference>
<proteinExistence type="predicted"/>
<comment type="catalytic activity">
    <reaction evidence="1">
        <text>3',3'-c-di-GMP + H2O = 5'-phosphoguanylyl(3'-&gt;5')guanosine + H(+)</text>
        <dbReference type="Rhea" id="RHEA:24902"/>
        <dbReference type="ChEBI" id="CHEBI:15377"/>
        <dbReference type="ChEBI" id="CHEBI:15378"/>
        <dbReference type="ChEBI" id="CHEBI:58754"/>
        <dbReference type="ChEBI" id="CHEBI:58805"/>
        <dbReference type="EC" id="3.1.4.52"/>
    </reaction>
    <physiologicalReaction direction="left-to-right" evidence="1">
        <dbReference type="Rhea" id="RHEA:24903"/>
    </physiologicalReaction>
</comment>
<accession>A0A2T3Y2B3</accession>
<dbReference type="InterPro" id="IPR052155">
    <property type="entry name" value="Biofilm_reg_signaling"/>
</dbReference>
<dbReference type="FunFam" id="3.30.70.270:FF:000001">
    <property type="entry name" value="Diguanylate cyclase domain protein"/>
    <property type="match status" value="1"/>
</dbReference>
<organism evidence="6 7">
    <name type="scientific">Trinickia symbiotica</name>
    <dbReference type="NCBI Taxonomy" id="863227"/>
    <lineage>
        <taxon>Bacteria</taxon>
        <taxon>Pseudomonadati</taxon>
        <taxon>Pseudomonadota</taxon>
        <taxon>Betaproteobacteria</taxon>
        <taxon>Burkholderiales</taxon>
        <taxon>Burkholderiaceae</taxon>
        <taxon>Trinickia</taxon>
    </lineage>
</organism>
<dbReference type="GO" id="GO:0071732">
    <property type="term" value="P:cellular response to nitric oxide"/>
    <property type="evidence" value="ECO:0007669"/>
    <property type="project" value="UniProtKB-ARBA"/>
</dbReference>
<dbReference type="PANTHER" id="PTHR44757:SF2">
    <property type="entry name" value="BIOFILM ARCHITECTURE MAINTENANCE PROTEIN MBAA"/>
    <property type="match status" value="1"/>
</dbReference>
<dbReference type="InterPro" id="IPR005330">
    <property type="entry name" value="MHYT_dom"/>
</dbReference>
<dbReference type="SMART" id="SM00052">
    <property type="entry name" value="EAL"/>
    <property type="match status" value="1"/>
</dbReference>
<feature type="transmembrane region" description="Helical" evidence="2">
    <location>
        <begin position="78"/>
        <end position="97"/>
    </location>
</feature>